<dbReference type="GO" id="GO:0009366">
    <property type="term" value="C:enterobactin synthetase complex"/>
    <property type="evidence" value="ECO:0007669"/>
    <property type="project" value="InterPro"/>
</dbReference>
<feature type="binding site" evidence="2">
    <location>
        <position position="39"/>
    </location>
    <ligand>
        <name>CoA</name>
        <dbReference type="ChEBI" id="CHEBI:57287"/>
    </ligand>
</feature>
<keyword evidence="3" id="KW-0460">Magnesium</keyword>
<gene>
    <name evidence="7" type="ORF">ABUL08_05380</name>
    <name evidence="6" type="ORF">VK199_05335</name>
</gene>
<name>A0AAU8HGN1_9ACTN</name>
<keyword evidence="3" id="KW-0479">Metal-binding</keyword>
<keyword evidence="1 7" id="KW-0808">Transferase</keyword>
<reference evidence="7" key="2">
    <citation type="submission" date="2024-06" db="EMBL/GenBank/DDBJ databases">
        <title>Micromonospora mangrovi CCTCC AA 2012012 genome sequences.</title>
        <authorList>
            <person name="Gao J."/>
        </authorList>
    </citation>
    <scope>NUCLEOTIDE SEQUENCE</scope>
    <source>
        <strain evidence="7">CCTCC AA 2012012</strain>
    </source>
</reference>
<dbReference type="InterPro" id="IPR037143">
    <property type="entry name" value="4-PPantetheinyl_Trfase_dom_sf"/>
</dbReference>
<feature type="binding site" evidence="2">
    <location>
        <position position="47"/>
    </location>
    <ligand>
        <name>CoA</name>
        <dbReference type="ChEBI" id="CHEBI:57287"/>
    </ligand>
</feature>
<feature type="binding site" evidence="2">
    <location>
        <position position="164"/>
    </location>
    <ligand>
        <name>CoA</name>
        <dbReference type="ChEBI" id="CHEBI:57287"/>
    </ligand>
</feature>
<dbReference type="EMBL" id="CP159342">
    <property type="protein sequence ID" value="XCH75523.1"/>
    <property type="molecule type" value="Genomic_DNA"/>
</dbReference>
<feature type="binding site" evidence="3">
    <location>
        <position position="105"/>
    </location>
    <ligand>
        <name>Mg(2+)</name>
        <dbReference type="ChEBI" id="CHEBI:18420"/>
    </ligand>
</feature>
<evidence type="ECO:0000259" key="4">
    <source>
        <dbReference type="Pfam" id="PF01648"/>
    </source>
</evidence>
<dbReference type="SUPFAM" id="SSF56214">
    <property type="entry name" value="4'-phosphopantetheinyl transferase"/>
    <property type="match status" value="1"/>
</dbReference>
<evidence type="ECO:0000256" key="3">
    <source>
        <dbReference type="PIRSR" id="PIRSR603542-2"/>
    </source>
</evidence>
<dbReference type="EMBL" id="CP157762">
    <property type="protein sequence ID" value="XBP94820.1"/>
    <property type="molecule type" value="Genomic_DNA"/>
</dbReference>
<evidence type="ECO:0000256" key="1">
    <source>
        <dbReference type="ARBA" id="ARBA00022679"/>
    </source>
</evidence>
<feature type="binding site" evidence="3">
    <location>
        <position position="107"/>
    </location>
    <ligand>
        <name>Mg(2+)</name>
        <dbReference type="ChEBI" id="CHEBI:18420"/>
    </ligand>
</feature>
<feature type="domain" description="4'-phosphopantetheinyl transferase" evidence="4">
    <location>
        <begin position="102"/>
        <end position="177"/>
    </location>
</feature>
<dbReference type="PANTHER" id="PTHR38096">
    <property type="entry name" value="ENTEROBACTIN SYNTHASE COMPONENT D"/>
    <property type="match status" value="1"/>
</dbReference>
<dbReference type="GO" id="GO:0005886">
    <property type="term" value="C:plasma membrane"/>
    <property type="evidence" value="ECO:0007669"/>
    <property type="project" value="TreeGrafter"/>
</dbReference>
<dbReference type="PANTHER" id="PTHR38096:SF1">
    <property type="entry name" value="ENTEROBACTIN SYNTHASE COMPONENT D"/>
    <property type="match status" value="1"/>
</dbReference>
<proteinExistence type="predicted"/>
<sequence>MLAELLPATVIVAESSSDPVGVALHPDEERIAVDALGRRSPEFVTGRHCAHRALRRLGVPPSPVLSGAGGAPRWPPGVVGSITHCPGYRAAAVARAADMVTIGIDAEPGEALPDGVLKLVSLPQERAELAGLARLSRPVPWDKLLFSAKESVYKAWFPLTGRWLGFMDARLTIDADRGTFDARLLVPGPTVGGRELTGFTGRWLARDGLLLTAVALPA</sequence>
<dbReference type="InterPro" id="IPR003542">
    <property type="entry name" value="Enbac_synth_compD-like"/>
</dbReference>
<dbReference type="Pfam" id="PF01648">
    <property type="entry name" value="ACPS"/>
    <property type="match status" value="1"/>
</dbReference>
<feature type="binding site" evidence="2">
    <location>
        <begin position="83"/>
        <end position="84"/>
    </location>
    <ligand>
        <name>CoA</name>
        <dbReference type="ChEBI" id="CHEBI:57287"/>
    </ligand>
</feature>
<evidence type="ECO:0000313" key="7">
    <source>
        <dbReference type="EMBL" id="XCH75523.1"/>
    </source>
</evidence>
<dbReference type="GO" id="GO:0008897">
    <property type="term" value="F:holo-[acyl-carrier-protein] synthase activity"/>
    <property type="evidence" value="ECO:0007669"/>
    <property type="project" value="InterPro"/>
</dbReference>
<evidence type="ECO:0000256" key="2">
    <source>
        <dbReference type="PIRSR" id="PIRSR603542-1"/>
    </source>
</evidence>
<dbReference type="RefSeq" id="WP_350935077.1">
    <property type="nucleotide sequence ID" value="NZ_CP157762.1"/>
</dbReference>
<organism evidence="7">
    <name type="scientific">Micromonospora sp. CCTCC AA 2012012</name>
    <dbReference type="NCBI Taxonomy" id="3111921"/>
    <lineage>
        <taxon>Bacteria</taxon>
        <taxon>Bacillati</taxon>
        <taxon>Actinomycetota</taxon>
        <taxon>Actinomycetes</taxon>
        <taxon>Micromonosporales</taxon>
        <taxon>Micromonosporaceae</taxon>
        <taxon>Micromonospora</taxon>
    </lineage>
</organism>
<evidence type="ECO:0000313" key="6">
    <source>
        <dbReference type="EMBL" id="XBP94820.1"/>
    </source>
</evidence>
<dbReference type="AlphaFoldDB" id="A0AAU8HGN1"/>
<feature type="binding site" evidence="2">
    <location>
        <position position="105"/>
    </location>
    <ligand>
        <name>CoA</name>
        <dbReference type="ChEBI" id="CHEBI:57287"/>
    </ligand>
</feature>
<feature type="binding site" evidence="2">
    <location>
        <position position="150"/>
    </location>
    <ligand>
        <name>CoA</name>
        <dbReference type="ChEBI" id="CHEBI:57287"/>
    </ligand>
</feature>
<dbReference type="PRINTS" id="PR01399">
    <property type="entry name" value="ENTSNTHTASED"/>
</dbReference>
<reference evidence="6" key="1">
    <citation type="submission" date="2024-01" db="EMBL/GenBank/DDBJ databases">
        <title>The genome sequence of Micromonospora mangrovi CCTCC AA 2012012.</title>
        <authorList>
            <person name="Gao J."/>
        </authorList>
    </citation>
    <scope>NUCLEOTIDE SEQUENCE</scope>
    <source>
        <strain evidence="6">CCTCC AA 2012012</strain>
    </source>
</reference>
<feature type="binding site" evidence="3">
    <location>
        <position position="106"/>
    </location>
    <ligand>
        <name>Mg(2+)</name>
        <dbReference type="ChEBI" id="CHEBI:18420"/>
    </ligand>
</feature>
<dbReference type="GO" id="GO:0000287">
    <property type="term" value="F:magnesium ion binding"/>
    <property type="evidence" value="ECO:0007669"/>
    <property type="project" value="InterPro"/>
</dbReference>
<comment type="cofactor">
    <cofactor evidence="3">
        <name>Mg(2+)</name>
        <dbReference type="ChEBI" id="CHEBI:18420"/>
    </cofactor>
</comment>
<feature type="domain" description="4'-phosphopantetheinyl transferase N-terminal" evidence="5">
    <location>
        <begin position="28"/>
        <end position="94"/>
    </location>
</feature>
<dbReference type="Pfam" id="PF17837">
    <property type="entry name" value="4PPT_N"/>
    <property type="match status" value="1"/>
</dbReference>
<protein>
    <submittedName>
        <fullName evidence="7">4'-phosphopantetheinyl transferase superfamily protein</fullName>
    </submittedName>
</protein>
<accession>A0AAU8HGN1</accession>
<evidence type="ECO:0000259" key="5">
    <source>
        <dbReference type="Pfam" id="PF17837"/>
    </source>
</evidence>
<dbReference type="InterPro" id="IPR008278">
    <property type="entry name" value="4-PPantetheinyl_Trfase_dom"/>
</dbReference>
<dbReference type="GO" id="GO:0009239">
    <property type="term" value="P:enterobactin biosynthetic process"/>
    <property type="evidence" value="ECO:0007669"/>
    <property type="project" value="InterPro"/>
</dbReference>
<dbReference type="InterPro" id="IPR041354">
    <property type="entry name" value="4PPT_N"/>
</dbReference>
<feature type="binding site" evidence="2">
    <location>
        <position position="154"/>
    </location>
    <ligand>
        <name>CoA</name>
        <dbReference type="ChEBI" id="CHEBI:57287"/>
    </ligand>
</feature>